<dbReference type="AlphaFoldDB" id="A0A5P3AHX4"/>
<dbReference type="RefSeq" id="WP_160325881.1">
    <property type="nucleotide sequence ID" value="NZ_CP031598.1"/>
</dbReference>
<proteinExistence type="predicted"/>
<evidence type="ECO:0000313" key="1">
    <source>
        <dbReference type="EMBL" id="QEW27855.1"/>
    </source>
</evidence>
<protein>
    <submittedName>
        <fullName evidence="1">Uncharacterized protein</fullName>
    </submittedName>
</protein>
<accession>A0A5P3AHX4</accession>
<name>A0A5P3AHX4_9RHOB</name>
<reference evidence="1 2" key="1">
    <citation type="submission" date="2018-08" db="EMBL/GenBank/DDBJ databases">
        <title>Genetic Globetrotter - A new plasmid hitch-hiking vast phylogenetic and geographic distances.</title>
        <authorList>
            <person name="Vollmers J."/>
            <person name="Petersen J."/>
        </authorList>
    </citation>
    <scope>NUCLEOTIDE SEQUENCE [LARGE SCALE GENOMIC DNA]</scope>
    <source>
        <strain evidence="1 2">DSM 26383</strain>
    </source>
</reference>
<dbReference type="EMBL" id="CP031598">
    <property type="protein sequence ID" value="QEW27855.1"/>
    <property type="molecule type" value="Genomic_DNA"/>
</dbReference>
<evidence type="ECO:0000313" key="2">
    <source>
        <dbReference type="Proteomes" id="UP000325785"/>
    </source>
</evidence>
<dbReference type="KEGG" id="rid:RIdsm_03676"/>
<gene>
    <name evidence="1" type="ORF">RIdsm_03676</name>
</gene>
<organism evidence="1 2">
    <name type="scientific">Roseovarius indicus</name>
    <dbReference type="NCBI Taxonomy" id="540747"/>
    <lineage>
        <taxon>Bacteria</taxon>
        <taxon>Pseudomonadati</taxon>
        <taxon>Pseudomonadota</taxon>
        <taxon>Alphaproteobacteria</taxon>
        <taxon>Rhodobacterales</taxon>
        <taxon>Roseobacteraceae</taxon>
        <taxon>Roseovarius</taxon>
    </lineage>
</organism>
<sequence>MVATGILAGLFVVFMVGVYAVASVFGAMDDTQHDPQSYDTEFDVSIRNWAQMQDRWSE</sequence>
<dbReference type="Proteomes" id="UP000325785">
    <property type="component" value="Chromosome"/>
</dbReference>